<dbReference type="InterPro" id="IPR015947">
    <property type="entry name" value="PUA-like_sf"/>
</dbReference>
<dbReference type="SMART" id="SM00464">
    <property type="entry name" value="LON"/>
    <property type="match status" value="1"/>
</dbReference>
<name>A0A0H5QPM0_9EUKA</name>
<organism evidence="2">
    <name type="scientific">Spongospora subterranea</name>
    <dbReference type="NCBI Taxonomy" id="70186"/>
    <lineage>
        <taxon>Eukaryota</taxon>
        <taxon>Sar</taxon>
        <taxon>Rhizaria</taxon>
        <taxon>Endomyxa</taxon>
        <taxon>Phytomyxea</taxon>
        <taxon>Plasmodiophorida</taxon>
        <taxon>Plasmodiophoridae</taxon>
        <taxon>Spongospora</taxon>
    </lineage>
</organism>
<sequence>MVIRMNMSPISGTVRKTFLRTPPFRPAAPTIHVLPRRMPRSQLRSTPILRRSCMRRSMTTEVNSSPTPSHVVALPLAHRPLLPGLTVQLKIHESLYNKIATDMHLQNHSMIGAFLVRPPPGVLGERRIRYAMVNGIKCRIPAIPMPHSIDRDMIASQFVDIPHINDIYQVGTLCKIVDMSVDRGIFIESLRPISAKSLADKSMLTVNIEPRQESVVNNSEAVIEMKKSIVNVARQMANDCHEYAKHLRVVVEHARHSLVDTDLGLLVNQVGGLCTSMSADQEQTLIEEPDPFVRGEILLNIITTKT</sequence>
<dbReference type="Gene3D" id="2.30.130.40">
    <property type="entry name" value="LON domain-like"/>
    <property type="match status" value="1"/>
</dbReference>
<dbReference type="InterPro" id="IPR046336">
    <property type="entry name" value="Lon_prtase_N_sf"/>
</dbReference>
<dbReference type="InterPro" id="IPR003111">
    <property type="entry name" value="Lon_prtase_N"/>
</dbReference>
<feature type="domain" description="Lon N-terminal" evidence="1">
    <location>
        <begin position="70"/>
        <end position="304"/>
    </location>
</feature>
<accession>A0A0H5QPM0</accession>
<evidence type="ECO:0000259" key="1">
    <source>
        <dbReference type="SMART" id="SM00464"/>
    </source>
</evidence>
<dbReference type="SUPFAM" id="SSF88697">
    <property type="entry name" value="PUA domain-like"/>
    <property type="match status" value="1"/>
</dbReference>
<evidence type="ECO:0000313" key="2">
    <source>
        <dbReference type="EMBL" id="CRZ03993.1"/>
    </source>
</evidence>
<reference evidence="2" key="1">
    <citation type="submission" date="2015-04" db="EMBL/GenBank/DDBJ databases">
        <title>The genome sequence of the plant pathogenic Rhizarian Plasmodiophora brassicae reveals insights in its biotrophic life cycle and the origin of chitin synthesis.</title>
        <authorList>
            <person name="Schwelm A."/>
            <person name="Fogelqvist J."/>
            <person name="Knaust A."/>
            <person name="Julke S."/>
            <person name="Lilja T."/>
            <person name="Dhandapani V."/>
            <person name="Bonilla-Rosso G."/>
            <person name="Karlsson M."/>
            <person name="Shevchenko A."/>
            <person name="Choi S.R."/>
            <person name="Kim H.G."/>
            <person name="Park J.Y."/>
            <person name="Lim Y.P."/>
            <person name="Ludwig-Muller J."/>
            <person name="Dixelius C."/>
        </authorList>
    </citation>
    <scope>NUCLEOTIDE SEQUENCE</scope>
    <source>
        <tissue evidence="2">Potato root galls</tissue>
    </source>
</reference>
<protein>
    <recommendedName>
        <fullName evidence="1">Lon N-terminal domain-containing protein</fullName>
    </recommendedName>
</protein>
<dbReference type="AlphaFoldDB" id="A0A0H5QPM0"/>
<dbReference type="EMBL" id="HACM01003551">
    <property type="protein sequence ID" value="CRZ03993.1"/>
    <property type="molecule type" value="Transcribed_RNA"/>
</dbReference>
<proteinExistence type="predicted"/>
<dbReference type="Pfam" id="PF02190">
    <property type="entry name" value="LON_substr_bdg"/>
    <property type="match status" value="1"/>
</dbReference>